<comment type="caution">
    <text evidence="1">The sequence shown here is derived from an EMBL/GenBank/DDBJ whole genome shotgun (WGS) entry which is preliminary data.</text>
</comment>
<accession>A0ACB8SFA5</accession>
<gene>
    <name evidence="1" type="ORF">BV25DRAFT_1816824</name>
</gene>
<evidence type="ECO:0000313" key="1">
    <source>
        <dbReference type="EMBL" id="KAI0054615.1"/>
    </source>
</evidence>
<protein>
    <submittedName>
        <fullName evidence="1">Uncharacterized protein</fullName>
    </submittedName>
</protein>
<name>A0ACB8SFA5_9AGAM</name>
<dbReference type="Proteomes" id="UP000814140">
    <property type="component" value="Unassembled WGS sequence"/>
</dbReference>
<reference evidence="1" key="1">
    <citation type="submission" date="2021-03" db="EMBL/GenBank/DDBJ databases">
        <authorList>
            <consortium name="DOE Joint Genome Institute"/>
            <person name="Ahrendt S."/>
            <person name="Looney B.P."/>
            <person name="Miyauchi S."/>
            <person name="Morin E."/>
            <person name="Drula E."/>
            <person name="Courty P.E."/>
            <person name="Chicoki N."/>
            <person name="Fauchery L."/>
            <person name="Kohler A."/>
            <person name="Kuo A."/>
            <person name="Labutti K."/>
            <person name="Pangilinan J."/>
            <person name="Lipzen A."/>
            <person name="Riley R."/>
            <person name="Andreopoulos W."/>
            <person name="He G."/>
            <person name="Johnson J."/>
            <person name="Barry K.W."/>
            <person name="Grigoriev I.V."/>
            <person name="Nagy L."/>
            <person name="Hibbett D."/>
            <person name="Henrissat B."/>
            <person name="Matheny P.B."/>
            <person name="Labbe J."/>
            <person name="Martin F."/>
        </authorList>
    </citation>
    <scope>NUCLEOTIDE SEQUENCE</scope>
    <source>
        <strain evidence="1">HHB10654</strain>
    </source>
</reference>
<keyword evidence="2" id="KW-1185">Reference proteome</keyword>
<reference evidence="1" key="2">
    <citation type="journal article" date="2022" name="New Phytol.">
        <title>Evolutionary transition to the ectomycorrhizal habit in the genomes of a hyperdiverse lineage of mushroom-forming fungi.</title>
        <authorList>
            <person name="Looney B."/>
            <person name="Miyauchi S."/>
            <person name="Morin E."/>
            <person name="Drula E."/>
            <person name="Courty P.E."/>
            <person name="Kohler A."/>
            <person name="Kuo A."/>
            <person name="LaButti K."/>
            <person name="Pangilinan J."/>
            <person name="Lipzen A."/>
            <person name="Riley R."/>
            <person name="Andreopoulos W."/>
            <person name="He G."/>
            <person name="Johnson J."/>
            <person name="Nolan M."/>
            <person name="Tritt A."/>
            <person name="Barry K.W."/>
            <person name="Grigoriev I.V."/>
            <person name="Nagy L.G."/>
            <person name="Hibbett D."/>
            <person name="Henrissat B."/>
            <person name="Matheny P.B."/>
            <person name="Labbe J."/>
            <person name="Martin F.M."/>
        </authorList>
    </citation>
    <scope>NUCLEOTIDE SEQUENCE</scope>
    <source>
        <strain evidence="1">HHB10654</strain>
    </source>
</reference>
<organism evidence="1 2">
    <name type="scientific">Artomyces pyxidatus</name>
    <dbReference type="NCBI Taxonomy" id="48021"/>
    <lineage>
        <taxon>Eukaryota</taxon>
        <taxon>Fungi</taxon>
        <taxon>Dikarya</taxon>
        <taxon>Basidiomycota</taxon>
        <taxon>Agaricomycotina</taxon>
        <taxon>Agaricomycetes</taxon>
        <taxon>Russulales</taxon>
        <taxon>Auriscalpiaceae</taxon>
        <taxon>Artomyces</taxon>
    </lineage>
</organism>
<dbReference type="EMBL" id="MU277378">
    <property type="protein sequence ID" value="KAI0054615.1"/>
    <property type="molecule type" value="Genomic_DNA"/>
</dbReference>
<sequence>MDEDEAQRLDTRAEDAAPLQNPPTIVKFGGKAGAPVQAAALPSFYQYLNAIKKPGDHSENNPYHPFESEIDWETADWAKEDGPGSNAFTRLLKIPGMHDRLDLSYKTSDELNTIIDTKLPPRPQFHRHEVEVDGEKFDFYLRDTLECIRALYGAPHLALYLVHEPEKHYTARDKKVRVFSDMHTSRWWWTVQELLEAQNEGATIIPVIISSDKTQLTLFRNKSAYPVYLTIGNLPKEIRRKPSLSGQILLGYLPVTRLDHIKDDDARRRGLANLFHACMSKAMSPLKAPGVHGLQMADGHGVVRRCHPILAAFVGDYPEQVLVTGVKTNRCPKGVLDPDLMGENVDCTERNLEAILDALATLDQGPIVFVEACEQAGIKPLFHPFWEGLPYVNIFQSITPDILHQLYQGVVKHLVSWIREAYGDAAVDARFMCMPPNHNLRQFAKGISHLSRVSGAEHQDICRVLLGAIIDLPLPGGESPTRIVRAVRALLDFVYLAQFPTHTKATLAHLQDALNRFHANKSIFIDLGIRDHFNFPKMHSLTHYVESVRLFGTADNFNTSYSERLHIDFTKDAYRASNRKDEYPQMTLWLRRREQMHIHRLFIQWRLDGQPAPALSPPKLAPRLHIQIARNPSAKAVSFNELGQRYGAVDFKQALAEYIIRRAHPTFTVHQVVAVGSTLHIPFNSVAVYNKMKFWNPDAQDRKNVPETLDCIHVRPAYKDTQGRKVPGRFDTALVKESAPPVQPQGGAGQQIGVRGLRVAQVRVIFSLSQTAAHTMFGGEDPGRLAYIEWFSRFPRAPDRNHNMYRITRSYNGQGRRQSCIIPVTLIQRSIHLYPKFGPTVPDGWTSSNVLERCNTFHVSSFVDRHTYITVV</sequence>
<proteinExistence type="predicted"/>
<evidence type="ECO:0000313" key="2">
    <source>
        <dbReference type="Proteomes" id="UP000814140"/>
    </source>
</evidence>